<reference evidence="1 2" key="1">
    <citation type="submission" date="2017-08" db="EMBL/GenBank/DDBJ databases">
        <title>Harnessing the power of phylogenomics to disentangle the directionality and signatures of interkingdom host jumping in the parasitic fungal genus Tolypocladium.</title>
        <authorList>
            <person name="Quandt C.A."/>
            <person name="Patterson W."/>
            <person name="Spatafora J.W."/>
        </authorList>
    </citation>
    <scope>NUCLEOTIDE SEQUENCE [LARGE SCALE GENOMIC DNA]</scope>
    <source>
        <strain evidence="1 2">CBS 113982</strain>
    </source>
</reference>
<gene>
    <name evidence="1" type="ORF">TCAP_02839</name>
</gene>
<accession>A0A2K3QI86</accession>
<protein>
    <submittedName>
        <fullName evidence="1">Uncharacterized protein</fullName>
    </submittedName>
</protein>
<dbReference type="AlphaFoldDB" id="A0A2K3QI86"/>
<sequence>MPPAAQPVHDASPDALVVVGIDGGTDLSPLRTRAMGLGNCAAKGGFYVRGKTANHDETWGALDYDWSGWRNPRFKSTLGNVVHATQGP</sequence>
<organism evidence="1 2">
    <name type="scientific">Tolypocladium capitatum</name>
    <dbReference type="NCBI Taxonomy" id="45235"/>
    <lineage>
        <taxon>Eukaryota</taxon>
        <taxon>Fungi</taxon>
        <taxon>Dikarya</taxon>
        <taxon>Ascomycota</taxon>
        <taxon>Pezizomycotina</taxon>
        <taxon>Sordariomycetes</taxon>
        <taxon>Hypocreomycetidae</taxon>
        <taxon>Hypocreales</taxon>
        <taxon>Ophiocordycipitaceae</taxon>
        <taxon>Tolypocladium</taxon>
    </lineage>
</organism>
<dbReference type="Proteomes" id="UP000236621">
    <property type="component" value="Unassembled WGS sequence"/>
</dbReference>
<dbReference type="OrthoDB" id="442731at2759"/>
<keyword evidence="2" id="KW-1185">Reference proteome</keyword>
<comment type="caution">
    <text evidence="1">The sequence shown here is derived from an EMBL/GenBank/DDBJ whole genome shotgun (WGS) entry which is preliminary data.</text>
</comment>
<name>A0A2K3QI86_9HYPO</name>
<evidence type="ECO:0000313" key="1">
    <source>
        <dbReference type="EMBL" id="PNY27230.1"/>
    </source>
</evidence>
<proteinExistence type="predicted"/>
<dbReference type="STRING" id="45235.A0A2K3QI86"/>
<evidence type="ECO:0000313" key="2">
    <source>
        <dbReference type="Proteomes" id="UP000236621"/>
    </source>
</evidence>
<dbReference type="EMBL" id="NRSZ01000445">
    <property type="protein sequence ID" value="PNY27230.1"/>
    <property type="molecule type" value="Genomic_DNA"/>
</dbReference>